<name>A0A7E4V478_PANRE</name>
<proteinExistence type="predicted"/>
<dbReference type="Gene3D" id="3.10.20.90">
    <property type="entry name" value="Phosphatidylinositol 3-kinase Catalytic Subunit, Chain A, domain 1"/>
    <property type="match status" value="1"/>
</dbReference>
<evidence type="ECO:0000313" key="1">
    <source>
        <dbReference type="Proteomes" id="UP000492821"/>
    </source>
</evidence>
<accession>A0A7E4V478</accession>
<reference evidence="1" key="1">
    <citation type="journal article" date="2013" name="Genetics">
        <title>The draft genome and transcriptome of Panagrellus redivivus are shaped by the harsh demands of a free-living lifestyle.</title>
        <authorList>
            <person name="Srinivasan J."/>
            <person name="Dillman A.R."/>
            <person name="Macchietto M.G."/>
            <person name="Heikkinen L."/>
            <person name="Lakso M."/>
            <person name="Fracchia K.M."/>
            <person name="Antoshechkin I."/>
            <person name="Mortazavi A."/>
            <person name="Wong G."/>
            <person name="Sternberg P.W."/>
        </authorList>
    </citation>
    <scope>NUCLEOTIDE SEQUENCE [LARGE SCALE GENOMIC DNA]</scope>
    <source>
        <strain evidence="1">MT8872</strain>
    </source>
</reference>
<dbReference type="WBParaSite" id="Pan_g16396.t1">
    <property type="protein sequence ID" value="Pan_g16396.t1"/>
    <property type="gene ID" value="Pan_g16396"/>
</dbReference>
<keyword evidence="1" id="KW-1185">Reference proteome</keyword>
<protein>
    <submittedName>
        <fullName evidence="2">Ubiquitin-like domain-containing protein</fullName>
    </submittedName>
</protein>
<evidence type="ECO:0000313" key="2">
    <source>
        <dbReference type="WBParaSite" id="Pan_g16396.t1"/>
    </source>
</evidence>
<dbReference type="AlphaFoldDB" id="A0A7E4V478"/>
<organism evidence="1 2">
    <name type="scientific">Panagrellus redivivus</name>
    <name type="common">Microworm</name>
    <dbReference type="NCBI Taxonomy" id="6233"/>
    <lineage>
        <taxon>Eukaryota</taxon>
        <taxon>Metazoa</taxon>
        <taxon>Ecdysozoa</taxon>
        <taxon>Nematoda</taxon>
        <taxon>Chromadorea</taxon>
        <taxon>Rhabditida</taxon>
        <taxon>Tylenchina</taxon>
        <taxon>Panagrolaimomorpha</taxon>
        <taxon>Panagrolaimoidea</taxon>
        <taxon>Panagrolaimidae</taxon>
        <taxon>Panagrellus</taxon>
    </lineage>
</organism>
<reference evidence="2" key="2">
    <citation type="submission" date="2020-10" db="UniProtKB">
        <authorList>
            <consortium name="WormBaseParasite"/>
        </authorList>
    </citation>
    <scope>IDENTIFICATION</scope>
</reference>
<sequence>MAMIQVAIGREAADLVFLEVNRHKAHFFVSVRKDCTVSEVKDMLLNVIVEPRTSRLELYRQYPMNGEKYTKLNDTSALTTCGFQPDTATPDRPAVLVLTIGDEEPEAAVMSARQPQVPEVMEFMGYVARSNKRRNGTQNEMQVSYANYCVCQRPGGTCRCEPPKKVGVYAGSYQASSPFHNN</sequence>
<dbReference type="Proteomes" id="UP000492821">
    <property type="component" value="Unassembled WGS sequence"/>
</dbReference>